<proteinExistence type="predicted"/>
<accession>A0A444J480</accession>
<evidence type="ECO:0000313" key="2">
    <source>
        <dbReference type="Proteomes" id="UP000288086"/>
    </source>
</evidence>
<keyword evidence="2" id="KW-1185">Reference proteome</keyword>
<evidence type="ECO:0000313" key="1">
    <source>
        <dbReference type="EMBL" id="RWX47879.1"/>
    </source>
</evidence>
<protein>
    <submittedName>
        <fullName evidence="1">Uncharacterized protein</fullName>
    </submittedName>
</protein>
<dbReference type="EMBL" id="MTKP01000194">
    <property type="protein sequence ID" value="RWX47879.1"/>
    <property type="molecule type" value="Genomic_DNA"/>
</dbReference>
<comment type="caution">
    <text evidence="1">The sequence shown here is derived from an EMBL/GenBank/DDBJ whole genome shotgun (WGS) entry which is preliminary data.</text>
</comment>
<reference evidence="1 2" key="1">
    <citation type="submission" date="2017-01" db="EMBL/GenBank/DDBJ databases">
        <title>The cable genome- insights into the physiology and evolution of filamentous bacteria capable of sulfide oxidation via long distance electron transfer.</title>
        <authorList>
            <person name="Schreiber L."/>
            <person name="Bjerg J.T."/>
            <person name="Boggild A."/>
            <person name="Van De Vossenberg J."/>
            <person name="Meysman F."/>
            <person name="Nielsen L.P."/>
            <person name="Schramm A."/>
            <person name="Kjeldsen K.U."/>
        </authorList>
    </citation>
    <scope>NUCLEOTIDE SEQUENCE [LARGE SCALE GENOMIC DNA]</scope>
    <source>
        <strain evidence="1">A1</strain>
    </source>
</reference>
<organism evidence="1 2">
    <name type="scientific">Candidatus Electrothrix communis</name>
    <dbReference type="NCBI Taxonomy" id="1859133"/>
    <lineage>
        <taxon>Bacteria</taxon>
        <taxon>Pseudomonadati</taxon>
        <taxon>Thermodesulfobacteriota</taxon>
        <taxon>Desulfobulbia</taxon>
        <taxon>Desulfobulbales</taxon>
        <taxon>Desulfobulbaceae</taxon>
        <taxon>Candidatus Electrothrix</taxon>
    </lineage>
</organism>
<dbReference type="AlphaFoldDB" id="A0A444J480"/>
<gene>
    <name evidence="1" type="ORF">VT98_11943</name>
</gene>
<name>A0A444J480_9BACT</name>
<sequence length="260" mass="28471">MQKKIWLSAIGCSKESVQAVMAKLQGYGLAVDGHFFEDDLEKMAWTAPRQQLLDSDVALWLVLGSAASLTLPSVRYGLAMLALMVQAERGSDFPLIILQTEGGAVPSESLPTPFADARILRLADESYAAKVVAAVHTVSSEMRRSPYRLDVYGIANIGQWFEVGPRDSDWQGVIFGVDTGEITLHAVGRAGQLPEKSVLNYPQQGLEVTLGACRFTAWAVQNSLDPSSSYYLKVEGTPEKIMFCPYSSEEETEAYIITLQ</sequence>
<dbReference type="Proteomes" id="UP000288086">
    <property type="component" value="Unassembled WGS sequence"/>
</dbReference>